<dbReference type="InterPro" id="IPR029063">
    <property type="entry name" value="SAM-dependent_MTases_sf"/>
</dbReference>
<dbReference type="RefSeq" id="WP_205158418.1">
    <property type="nucleotide sequence ID" value="NZ_JAFEUM010000003.1"/>
</dbReference>
<protein>
    <recommendedName>
        <fullName evidence="3">tRNA U34 carboxymethyltransferase</fullName>
        <ecNumber evidence="3">2.5.1.-</ecNumber>
    </recommendedName>
</protein>
<keyword evidence="1 3" id="KW-0808">Transferase</keyword>
<evidence type="ECO:0000256" key="2">
    <source>
        <dbReference type="ARBA" id="ARBA00022694"/>
    </source>
</evidence>
<dbReference type="SUPFAM" id="SSF53335">
    <property type="entry name" value="S-adenosyl-L-methionine-dependent methyltransferases"/>
    <property type="match status" value="1"/>
</dbReference>
<comment type="caution">
    <text evidence="4">The sequence shown here is derived from an EMBL/GenBank/DDBJ whole genome shotgun (WGS) entry which is preliminary data.</text>
</comment>
<accession>A0ABS2HM08</accession>
<feature type="binding site" evidence="3">
    <location>
        <position position="130"/>
    </location>
    <ligand>
        <name>carboxy-S-adenosyl-L-methionine</name>
        <dbReference type="ChEBI" id="CHEBI:134278"/>
    </ligand>
</feature>
<evidence type="ECO:0000256" key="1">
    <source>
        <dbReference type="ARBA" id="ARBA00022679"/>
    </source>
</evidence>
<dbReference type="Pfam" id="PF08003">
    <property type="entry name" value="Methyltransf_9"/>
    <property type="match status" value="1"/>
</dbReference>
<dbReference type="EMBL" id="JAFEUM010000003">
    <property type="protein sequence ID" value="MBM7036871.1"/>
    <property type="molecule type" value="Genomic_DNA"/>
</dbReference>
<keyword evidence="2 3" id="KW-0819">tRNA processing</keyword>
<feature type="binding site" evidence="3">
    <location>
        <position position="315"/>
    </location>
    <ligand>
        <name>carboxy-S-adenosyl-L-methionine</name>
        <dbReference type="ChEBI" id="CHEBI:134278"/>
    </ligand>
</feature>
<dbReference type="Gene3D" id="3.40.50.150">
    <property type="entry name" value="Vaccinia Virus protein VP39"/>
    <property type="match status" value="1"/>
</dbReference>
<evidence type="ECO:0000256" key="3">
    <source>
        <dbReference type="HAMAP-Rule" id="MF_01590"/>
    </source>
</evidence>
<gene>
    <name evidence="3 4" type="primary">cmoB</name>
    <name evidence="4" type="ORF">JQC93_10705</name>
</gene>
<dbReference type="HAMAP" id="MF_01590">
    <property type="entry name" value="tRNA_carboxymethyltr_CmoB"/>
    <property type="match status" value="1"/>
</dbReference>
<dbReference type="NCBIfam" id="NF011650">
    <property type="entry name" value="PRK15068.1"/>
    <property type="match status" value="1"/>
</dbReference>
<name>A0ABS2HM08_9VIBR</name>
<feature type="binding site" evidence="3">
    <location>
        <begin position="181"/>
        <end position="182"/>
    </location>
    <ligand>
        <name>carboxy-S-adenosyl-L-methionine</name>
        <dbReference type="ChEBI" id="CHEBI:134278"/>
    </ligand>
</feature>
<dbReference type="InterPro" id="IPR010017">
    <property type="entry name" value="CmoB"/>
</dbReference>
<feature type="binding site" evidence="3">
    <location>
        <position position="105"/>
    </location>
    <ligand>
        <name>carboxy-S-adenosyl-L-methionine</name>
        <dbReference type="ChEBI" id="CHEBI:134278"/>
    </ligand>
</feature>
<reference evidence="4 5" key="1">
    <citation type="submission" date="2021-02" db="EMBL/GenBank/DDBJ databases">
        <authorList>
            <person name="Park J.-S."/>
        </authorList>
    </citation>
    <scope>NUCLEOTIDE SEQUENCE [LARGE SCALE GENOMIC DNA]</scope>
    <source>
        <strain evidence="4 5">188UL20-2</strain>
    </source>
</reference>
<dbReference type="InterPro" id="IPR027555">
    <property type="entry name" value="Mo5U34_MeTrfas-like"/>
</dbReference>
<feature type="binding site" evidence="3">
    <location>
        <position position="196"/>
    </location>
    <ligand>
        <name>carboxy-S-adenosyl-L-methionine</name>
        <dbReference type="ChEBI" id="CHEBI:134278"/>
    </ligand>
</feature>
<dbReference type="NCBIfam" id="TIGR00452">
    <property type="entry name" value="tRNA 5-methoxyuridine(34)/uridine 5-oxyacetic acid(34) synthase CmoB"/>
    <property type="match status" value="1"/>
</dbReference>
<comment type="function">
    <text evidence="3">Catalyzes carboxymethyl transfer from carboxy-S-adenosyl-L-methionine (Cx-SAM) to 5-hydroxyuridine (ho5U) to form 5-carboxymethoxyuridine (cmo5U) at position 34 in tRNAs.</text>
</comment>
<organism evidence="4 5">
    <name type="scientific">Vibrio ulleungensis</name>
    <dbReference type="NCBI Taxonomy" id="2807619"/>
    <lineage>
        <taxon>Bacteria</taxon>
        <taxon>Pseudomonadati</taxon>
        <taxon>Pseudomonadota</taxon>
        <taxon>Gammaproteobacteria</taxon>
        <taxon>Vibrionales</taxon>
        <taxon>Vibrionaceae</taxon>
        <taxon>Vibrio</taxon>
    </lineage>
</organism>
<comment type="similarity">
    <text evidence="3">Belongs to the class I-like SAM-binding methyltransferase superfamily. CmoB family.</text>
</comment>
<keyword evidence="5" id="KW-1185">Reference proteome</keyword>
<dbReference type="CDD" id="cd02440">
    <property type="entry name" value="AdoMet_MTases"/>
    <property type="match status" value="1"/>
</dbReference>
<dbReference type="EC" id="2.5.1.-" evidence="3"/>
<proteinExistence type="inferred from homology"/>
<comment type="catalytic activity">
    <reaction evidence="3">
        <text>carboxy-S-adenosyl-L-methionine + 5-hydroxyuridine(34) in tRNA = 5-carboxymethoxyuridine(34) in tRNA + S-adenosyl-L-homocysteine + H(+)</text>
        <dbReference type="Rhea" id="RHEA:52848"/>
        <dbReference type="Rhea" id="RHEA-COMP:13381"/>
        <dbReference type="Rhea" id="RHEA-COMP:13383"/>
        <dbReference type="ChEBI" id="CHEBI:15378"/>
        <dbReference type="ChEBI" id="CHEBI:57856"/>
        <dbReference type="ChEBI" id="CHEBI:134278"/>
        <dbReference type="ChEBI" id="CHEBI:136877"/>
        <dbReference type="ChEBI" id="CHEBI:136879"/>
    </reaction>
</comment>
<feature type="binding site" evidence="3">
    <location>
        <position position="200"/>
    </location>
    <ligand>
        <name>carboxy-S-adenosyl-L-methionine</name>
        <dbReference type="ChEBI" id="CHEBI:134278"/>
    </ligand>
</feature>
<feature type="binding site" evidence="3">
    <location>
        <begin position="152"/>
        <end position="154"/>
    </location>
    <ligand>
        <name>carboxy-S-adenosyl-L-methionine</name>
        <dbReference type="ChEBI" id="CHEBI:134278"/>
    </ligand>
</feature>
<evidence type="ECO:0000313" key="5">
    <source>
        <dbReference type="Proteomes" id="UP000809621"/>
    </source>
</evidence>
<comment type="subunit">
    <text evidence="3">Homotetramer.</text>
</comment>
<dbReference type="Proteomes" id="UP000809621">
    <property type="component" value="Unassembled WGS sequence"/>
</dbReference>
<feature type="binding site" evidence="3">
    <location>
        <position position="110"/>
    </location>
    <ligand>
        <name>carboxy-S-adenosyl-L-methionine</name>
        <dbReference type="ChEBI" id="CHEBI:134278"/>
    </ligand>
</feature>
<evidence type="ECO:0000313" key="4">
    <source>
        <dbReference type="EMBL" id="MBM7036871.1"/>
    </source>
</evidence>
<dbReference type="PANTHER" id="PTHR43861">
    <property type="entry name" value="TRANS-ACONITATE 2-METHYLTRANSFERASE-RELATED"/>
    <property type="match status" value="1"/>
</dbReference>
<sequence>MFNFAPFYHLLANDTRLQSWLNTLPTQLTDWQNAEHGDFERWVKALNKISDQKPDSVELEYEVKVSNQSPLIDGEKKKLENLLRTFHPWRKGPYTVHDIHIDTEWRSDWKWDRVLPHISDLKNRHILDVGCGNGYHMWRMLGAGARLCVGIDPSHLFLVQFEAIRKLMGNEQRAHLLPLGIEQLPKLEAFDTVFSMGVLYHRRSPLDHLIQLKDQLVAGGELVLETLVIDGDENAVLVPADRYAQMRNVYFFPSAKALKVWLEKVGFENVRIVDQNTTTTGEQRSTEWMTHNSLPEYLDSDDPTKTVEGLPAPKRAILVANKPQ</sequence>
<feature type="binding site" evidence="3">
    <location>
        <position position="91"/>
    </location>
    <ligand>
        <name>carboxy-S-adenosyl-L-methionine</name>
        <dbReference type="ChEBI" id="CHEBI:134278"/>
    </ligand>
</feature>
<dbReference type="GO" id="GO:0016740">
    <property type="term" value="F:transferase activity"/>
    <property type="evidence" value="ECO:0007669"/>
    <property type="project" value="UniProtKB-KW"/>
</dbReference>